<protein>
    <submittedName>
        <fullName evidence="10">Methyl-accepting chemotaxis protein</fullName>
    </submittedName>
</protein>
<dbReference type="Pfam" id="PF00672">
    <property type="entry name" value="HAMP"/>
    <property type="match status" value="1"/>
</dbReference>
<comment type="similarity">
    <text evidence="5">Belongs to the methyl-accepting chemotaxis (MCP) protein family.</text>
</comment>
<evidence type="ECO:0000256" key="2">
    <source>
        <dbReference type="ARBA" id="ARBA00022475"/>
    </source>
</evidence>
<accession>A0ABW4SKX7</accession>
<keyword evidence="3 7" id="KW-0472">Membrane</keyword>
<reference evidence="11" key="1">
    <citation type="journal article" date="2019" name="Int. J. Syst. Evol. Microbiol.">
        <title>The Global Catalogue of Microorganisms (GCM) 10K type strain sequencing project: providing services to taxonomists for standard genome sequencing and annotation.</title>
        <authorList>
            <consortium name="The Broad Institute Genomics Platform"/>
            <consortium name="The Broad Institute Genome Sequencing Center for Infectious Disease"/>
            <person name="Wu L."/>
            <person name="Ma J."/>
        </authorList>
    </citation>
    <scope>NUCLEOTIDE SEQUENCE [LARGE SCALE GENOMIC DNA]</scope>
    <source>
        <strain evidence="11">CGMCC 4.7177</strain>
    </source>
</reference>
<evidence type="ECO:0000256" key="1">
    <source>
        <dbReference type="ARBA" id="ARBA00004236"/>
    </source>
</evidence>
<evidence type="ECO:0000256" key="3">
    <source>
        <dbReference type="ARBA" id="ARBA00023136"/>
    </source>
</evidence>
<evidence type="ECO:0000256" key="5">
    <source>
        <dbReference type="ARBA" id="ARBA00029447"/>
    </source>
</evidence>
<evidence type="ECO:0000256" key="4">
    <source>
        <dbReference type="ARBA" id="ARBA00023224"/>
    </source>
</evidence>
<comment type="caution">
    <text evidence="10">The sequence shown here is derived from an EMBL/GenBank/DDBJ whole genome shotgun (WGS) entry which is preliminary data.</text>
</comment>
<proteinExistence type="inferred from homology"/>
<dbReference type="PANTHER" id="PTHR32089:SF112">
    <property type="entry name" value="LYSOZYME-LIKE PROTEIN-RELATED"/>
    <property type="match status" value="1"/>
</dbReference>
<dbReference type="Pfam" id="PF12729">
    <property type="entry name" value="4HB_MCP_1"/>
    <property type="match status" value="1"/>
</dbReference>
<dbReference type="SMART" id="SM00304">
    <property type="entry name" value="HAMP"/>
    <property type="match status" value="1"/>
</dbReference>
<keyword evidence="7" id="KW-0812">Transmembrane</keyword>
<dbReference type="PROSITE" id="PS50885">
    <property type="entry name" value="HAMP"/>
    <property type="match status" value="1"/>
</dbReference>
<dbReference type="Proteomes" id="UP001597218">
    <property type="component" value="Unassembled WGS sequence"/>
</dbReference>
<dbReference type="CDD" id="cd06225">
    <property type="entry name" value="HAMP"/>
    <property type="match status" value="1"/>
</dbReference>
<dbReference type="EMBL" id="JBHUGI010000032">
    <property type="protein sequence ID" value="MFD1929099.1"/>
    <property type="molecule type" value="Genomic_DNA"/>
</dbReference>
<evidence type="ECO:0000259" key="9">
    <source>
        <dbReference type="PROSITE" id="PS50885"/>
    </source>
</evidence>
<dbReference type="InterPro" id="IPR003660">
    <property type="entry name" value="HAMP_dom"/>
</dbReference>
<feature type="transmembrane region" description="Helical" evidence="7">
    <location>
        <begin position="9"/>
        <end position="31"/>
    </location>
</feature>
<evidence type="ECO:0000259" key="8">
    <source>
        <dbReference type="PROSITE" id="PS50111"/>
    </source>
</evidence>
<dbReference type="PANTHER" id="PTHR32089">
    <property type="entry name" value="METHYL-ACCEPTING CHEMOTAXIS PROTEIN MCPB"/>
    <property type="match status" value="1"/>
</dbReference>
<keyword evidence="7" id="KW-1133">Transmembrane helix</keyword>
<evidence type="ECO:0000313" key="10">
    <source>
        <dbReference type="EMBL" id="MFD1929099.1"/>
    </source>
</evidence>
<feature type="domain" description="HAMP" evidence="9">
    <location>
        <begin position="204"/>
        <end position="257"/>
    </location>
</feature>
<dbReference type="SUPFAM" id="SSF58104">
    <property type="entry name" value="Methyl-accepting chemotaxis protein (MCP) signaling domain"/>
    <property type="match status" value="1"/>
</dbReference>
<name>A0ABW4SKX7_9BACL</name>
<dbReference type="Gene3D" id="6.10.340.10">
    <property type="match status" value="1"/>
</dbReference>
<dbReference type="Pfam" id="PF00015">
    <property type="entry name" value="MCPsignal"/>
    <property type="match status" value="1"/>
</dbReference>
<evidence type="ECO:0000256" key="6">
    <source>
        <dbReference type="PROSITE-ProRule" id="PRU00284"/>
    </source>
</evidence>
<dbReference type="InterPro" id="IPR024478">
    <property type="entry name" value="HlyB_4HB_MCP"/>
</dbReference>
<dbReference type="PROSITE" id="PS50111">
    <property type="entry name" value="CHEMOTAXIS_TRANSDUC_2"/>
    <property type="match status" value="1"/>
</dbReference>
<evidence type="ECO:0000313" key="11">
    <source>
        <dbReference type="Proteomes" id="UP001597218"/>
    </source>
</evidence>
<organism evidence="10 11">
    <name type="scientific">Sporosarcina siberiensis</name>
    <dbReference type="NCBI Taxonomy" id="1365606"/>
    <lineage>
        <taxon>Bacteria</taxon>
        <taxon>Bacillati</taxon>
        <taxon>Bacillota</taxon>
        <taxon>Bacilli</taxon>
        <taxon>Bacillales</taxon>
        <taxon>Caryophanaceae</taxon>
        <taxon>Sporosarcina</taxon>
    </lineage>
</organism>
<dbReference type="RefSeq" id="WP_381538932.1">
    <property type="nucleotide sequence ID" value="NZ_JBHUGI010000032.1"/>
</dbReference>
<feature type="domain" description="Methyl-accepting transducer" evidence="8">
    <location>
        <begin position="276"/>
        <end position="512"/>
    </location>
</feature>
<gene>
    <name evidence="10" type="ORF">ACFSFY_13735</name>
</gene>
<keyword evidence="4 6" id="KW-0807">Transducer</keyword>
<keyword evidence="2" id="KW-1003">Cell membrane</keyword>
<dbReference type="InterPro" id="IPR004089">
    <property type="entry name" value="MCPsignal_dom"/>
</dbReference>
<dbReference type="Gene3D" id="1.10.287.950">
    <property type="entry name" value="Methyl-accepting chemotaxis protein"/>
    <property type="match status" value="1"/>
</dbReference>
<feature type="transmembrane region" description="Helical" evidence="7">
    <location>
        <begin position="179"/>
        <end position="199"/>
    </location>
</feature>
<comment type="subcellular location">
    <subcellularLocation>
        <location evidence="1">Cell membrane</location>
    </subcellularLocation>
</comment>
<keyword evidence="11" id="KW-1185">Reference proteome</keyword>
<dbReference type="SMART" id="SM00283">
    <property type="entry name" value="MA"/>
    <property type="match status" value="1"/>
</dbReference>
<sequence length="562" mass="62461">MRFSVRKKLWLGFSSILLILITVGVCGLWALTKLNSEYRYLIDERVSMVMLLEQLLSAQNEDAKNLHGYIIYEDETYLSHREEILNSYKSKLKNLDKRIQTPAARELFLQLKEASISYQGLSEIVIRDVNNGELITAAKIAMEGERFEFVINDRISKLIEYQELQREQTENELQFLLKWIQALIILLIAVAIVVTVVIARIISRSIAIPVGTMTMALKQIATGNFSAERVSVHNKDELGEMADAFNEMVDDLREIIINARQSAIQLAVYAEDLSVSSGDSLKTSALVADITERNLVSSELQTTTANDSTLSIEQMVSRINKITLENQIMLSSSDEVARLVKDGGMLMQDSTNQMDTILMTMRDSSNTIQDMAIHSAQIQNATSLITAIAEQTNLLALNAAIEAARAGEHGKGFAVVAKEVRILAEQSKRSAAEIGHMMDTMVRDVDKAVSNTENGTKQVEEGLKVTEKTDHVFNRIEFATGDMREKIATVSVAIEEIRKMTDKVSIESITIERLAIQATIEAESSSAATQEQLALNTEISGSAETLAKLAESLQNDMARFEI</sequence>
<evidence type="ECO:0000256" key="7">
    <source>
        <dbReference type="SAM" id="Phobius"/>
    </source>
</evidence>